<evidence type="ECO:0000313" key="15">
    <source>
        <dbReference type="Proteomes" id="UP000027195"/>
    </source>
</evidence>
<evidence type="ECO:0000256" key="10">
    <source>
        <dbReference type="ARBA" id="ARBA00023136"/>
    </source>
</evidence>
<dbReference type="CDD" id="cd01801">
    <property type="entry name" value="Ubl_TECR_like"/>
    <property type="match status" value="1"/>
</dbReference>
<dbReference type="InterPro" id="IPR049127">
    <property type="entry name" value="TECR-like_N"/>
</dbReference>
<feature type="transmembrane region" description="Helical" evidence="11">
    <location>
        <begin position="211"/>
        <end position="229"/>
    </location>
</feature>
<feature type="transmembrane region" description="Helical" evidence="11">
    <location>
        <begin position="175"/>
        <end position="191"/>
    </location>
</feature>
<feature type="domain" description="TECR-like N-terminal" evidence="13">
    <location>
        <begin position="31"/>
        <end position="73"/>
    </location>
</feature>
<dbReference type="HOGENOM" id="CLU_059260_0_0_1"/>
<keyword evidence="9" id="KW-0443">Lipid metabolism</keyword>
<dbReference type="InterPro" id="IPR001104">
    <property type="entry name" value="3-oxo-5_a-steroid_4-DH_C"/>
</dbReference>
<name>A0A067MSP4_BOTB1</name>
<protein>
    <submittedName>
        <fullName evidence="14">Uncharacterized protein</fullName>
    </submittedName>
</protein>
<dbReference type="PROSITE" id="PS50244">
    <property type="entry name" value="S5A_REDUCTASE"/>
    <property type="match status" value="1"/>
</dbReference>
<evidence type="ECO:0000259" key="12">
    <source>
        <dbReference type="Pfam" id="PF02544"/>
    </source>
</evidence>
<dbReference type="STRING" id="930990.A0A067MSP4"/>
<evidence type="ECO:0000256" key="5">
    <source>
        <dbReference type="ARBA" id="ARBA00022692"/>
    </source>
</evidence>
<dbReference type="OrthoDB" id="540503at2759"/>
<dbReference type="GO" id="GO:0042761">
    <property type="term" value="P:very long-chain fatty acid biosynthetic process"/>
    <property type="evidence" value="ECO:0007669"/>
    <property type="project" value="TreeGrafter"/>
</dbReference>
<dbReference type="GO" id="GO:0016020">
    <property type="term" value="C:membrane"/>
    <property type="evidence" value="ECO:0007669"/>
    <property type="project" value="UniProtKB-SubCell"/>
</dbReference>
<evidence type="ECO:0000256" key="3">
    <source>
        <dbReference type="ARBA" id="ARBA00007742"/>
    </source>
</evidence>
<feature type="transmembrane region" description="Helical" evidence="11">
    <location>
        <begin position="250"/>
        <end position="270"/>
    </location>
</feature>
<keyword evidence="5 11" id="KW-0812">Transmembrane</keyword>
<comment type="similarity">
    <text evidence="3">Belongs to the steroid 5-alpha reductase family.</text>
</comment>
<evidence type="ECO:0000256" key="9">
    <source>
        <dbReference type="ARBA" id="ARBA00023098"/>
    </source>
</evidence>
<keyword evidence="4" id="KW-0444">Lipid biosynthesis</keyword>
<dbReference type="InParanoid" id="A0A067MSP4"/>
<feature type="domain" description="3-oxo-5-alpha-steroid 4-dehydrogenase C-terminal" evidence="12">
    <location>
        <begin position="164"/>
        <end position="320"/>
    </location>
</feature>
<evidence type="ECO:0000256" key="2">
    <source>
        <dbReference type="ARBA" id="ARBA00004240"/>
    </source>
</evidence>
<accession>A0A067MSP4</accession>
<keyword evidence="7 11" id="KW-1133">Transmembrane helix</keyword>
<evidence type="ECO:0000256" key="1">
    <source>
        <dbReference type="ARBA" id="ARBA00004141"/>
    </source>
</evidence>
<evidence type="ECO:0000256" key="4">
    <source>
        <dbReference type="ARBA" id="ARBA00022516"/>
    </source>
</evidence>
<evidence type="ECO:0000259" key="13">
    <source>
        <dbReference type="Pfam" id="PF21696"/>
    </source>
</evidence>
<dbReference type="GO" id="GO:0005783">
    <property type="term" value="C:endoplasmic reticulum"/>
    <property type="evidence" value="ECO:0007669"/>
    <property type="project" value="UniProtKB-SubCell"/>
</dbReference>
<dbReference type="PANTHER" id="PTHR10556">
    <property type="entry name" value="3-OXO-5-ALPHA-STEROID 4-DEHYDROGENASE"/>
    <property type="match status" value="1"/>
</dbReference>
<keyword evidence="6" id="KW-0256">Endoplasmic reticulum</keyword>
<dbReference type="Gene3D" id="3.10.20.90">
    <property type="entry name" value="Phosphatidylinositol 3-kinase Catalytic Subunit, Chain A, domain 1"/>
    <property type="match status" value="1"/>
</dbReference>
<evidence type="ECO:0000256" key="6">
    <source>
        <dbReference type="ARBA" id="ARBA00022824"/>
    </source>
</evidence>
<evidence type="ECO:0000256" key="7">
    <source>
        <dbReference type="ARBA" id="ARBA00022989"/>
    </source>
</evidence>
<keyword evidence="15" id="KW-1185">Reference proteome</keyword>
<dbReference type="AlphaFoldDB" id="A0A067MSP4"/>
<comment type="subcellular location">
    <subcellularLocation>
        <location evidence="2">Endoplasmic reticulum</location>
    </subcellularLocation>
    <subcellularLocation>
        <location evidence="1">Membrane</location>
        <topology evidence="1">Multi-pass membrane protein</topology>
    </subcellularLocation>
</comment>
<dbReference type="Pfam" id="PF02544">
    <property type="entry name" value="Steroid_dh"/>
    <property type="match status" value="1"/>
</dbReference>
<dbReference type="FunCoup" id="A0A067MSP4">
    <property type="interactions" value="70"/>
</dbReference>
<organism evidence="14 15">
    <name type="scientific">Botryobasidium botryosum (strain FD-172 SS1)</name>
    <dbReference type="NCBI Taxonomy" id="930990"/>
    <lineage>
        <taxon>Eukaryota</taxon>
        <taxon>Fungi</taxon>
        <taxon>Dikarya</taxon>
        <taxon>Basidiomycota</taxon>
        <taxon>Agaricomycotina</taxon>
        <taxon>Agaricomycetes</taxon>
        <taxon>Cantharellales</taxon>
        <taxon>Botryobasidiaceae</taxon>
        <taxon>Botryobasidium</taxon>
    </lineage>
</organism>
<gene>
    <name evidence="14" type="ORF">BOTBODRAFT_32192</name>
</gene>
<reference evidence="15" key="1">
    <citation type="journal article" date="2014" name="Proc. Natl. Acad. Sci. U.S.A.">
        <title>Extensive sampling of basidiomycete genomes demonstrates inadequacy of the white-rot/brown-rot paradigm for wood decay fungi.</title>
        <authorList>
            <person name="Riley R."/>
            <person name="Salamov A.A."/>
            <person name="Brown D.W."/>
            <person name="Nagy L.G."/>
            <person name="Floudas D."/>
            <person name="Held B.W."/>
            <person name="Levasseur A."/>
            <person name="Lombard V."/>
            <person name="Morin E."/>
            <person name="Otillar R."/>
            <person name="Lindquist E.A."/>
            <person name="Sun H."/>
            <person name="LaButti K.M."/>
            <person name="Schmutz J."/>
            <person name="Jabbour D."/>
            <person name="Luo H."/>
            <person name="Baker S.E."/>
            <person name="Pisabarro A.G."/>
            <person name="Walton J.D."/>
            <person name="Blanchette R.A."/>
            <person name="Henrissat B."/>
            <person name="Martin F."/>
            <person name="Cullen D."/>
            <person name="Hibbett D.S."/>
            <person name="Grigoriev I.V."/>
        </authorList>
    </citation>
    <scope>NUCLEOTIDE SEQUENCE [LARGE SCALE GENOMIC DNA]</scope>
    <source>
        <strain evidence="15">FD-172 SS1</strain>
    </source>
</reference>
<dbReference type="Pfam" id="PF21696">
    <property type="entry name" value="TECR_N"/>
    <property type="match status" value="1"/>
</dbReference>
<dbReference type="PANTHER" id="PTHR10556:SF28">
    <property type="entry name" value="VERY-LONG-CHAIN ENOYL-COA REDUCTASE"/>
    <property type="match status" value="1"/>
</dbReference>
<proteinExistence type="inferred from homology"/>
<dbReference type="GO" id="GO:0016627">
    <property type="term" value="F:oxidoreductase activity, acting on the CH-CH group of donors"/>
    <property type="evidence" value="ECO:0007669"/>
    <property type="project" value="InterPro"/>
</dbReference>
<evidence type="ECO:0000256" key="11">
    <source>
        <dbReference type="SAM" id="Phobius"/>
    </source>
</evidence>
<dbReference type="EMBL" id="KL198035">
    <property type="protein sequence ID" value="KDQ14837.1"/>
    <property type="molecule type" value="Genomic_DNA"/>
</dbReference>
<sequence>MVSVRVQPKGRAPAVAPGLPTSLSFGAKTLEAITVGDVKRALHDKYPKFYPERQRLSLLESPKPLDDEATLSSAGDALYTSNPGGEGVLVVKDLGPQISWRTVFLVEYAGPLVIHPIVYHLPQLIYRQAFEHSQMQKVVYVLVLLHFLKRELETVLVHRFSHATMPARNIFKNSAHYHILSGFVLSLAVYGPWFSATSPKITDTFRSNPTWIWSWVAVWAFAELSNLQAHLTLRWLRPAGTRARGIPRGYLFEYVSCPNYFTEALAWVAVTALSGSWSAGVFLFVSTVQMALWAIKKHRAYRKEFGKDYPRRKIMFPFLF</sequence>
<feature type="transmembrane region" description="Helical" evidence="11">
    <location>
        <begin position="276"/>
        <end position="295"/>
    </location>
</feature>
<dbReference type="InterPro" id="IPR039357">
    <property type="entry name" value="SRD5A/TECR"/>
</dbReference>
<dbReference type="Gene3D" id="1.20.120.1630">
    <property type="match status" value="1"/>
</dbReference>
<evidence type="ECO:0000313" key="14">
    <source>
        <dbReference type="EMBL" id="KDQ14837.1"/>
    </source>
</evidence>
<keyword evidence="10 11" id="KW-0472">Membrane</keyword>
<keyword evidence="8" id="KW-0560">Oxidoreductase</keyword>
<dbReference type="Proteomes" id="UP000027195">
    <property type="component" value="Unassembled WGS sequence"/>
</dbReference>
<evidence type="ECO:0000256" key="8">
    <source>
        <dbReference type="ARBA" id="ARBA00023002"/>
    </source>
</evidence>